<dbReference type="Gene3D" id="3.30.420.110">
    <property type="entry name" value="MutS, connector domain"/>
    <property type="match status" value="1"/>
</dbReference>
<keyword evidence="7 9" id="KW-0234">DNA repair</keyword>
<keyword evidence="11" id="KW-0812">Transmembrane</keyword>
<dbReference type="PANTHER" id="PTHR11361">
    <property type="entry name" value="DNA MISMATCH REPAIR PROTEIN MUTS FAMILY MEMBER"/>
    <property type="match status" value="1"/>
</dbReference>
<dbReference type="Gene3D" id="3.40.50.300">
    <property type="entry name" value="P-loop containing nucleotide triphosphate hydrolases"/>
    <property type="match status" value="1"/>
</dbReference>
<dbReference type="InterPro" id="IPR000432">
    <property type="entry name" value="DNA_mismatch_repair_MutS_C"/>
</dbReference>
<dbReference type="HAMAP" id="MF_00096">
    <property type="entry name" value="MutS"/>
    <property type="match status" value="1"/>
</dbReference>
<dbReference type="SUPFAM" id="SSF55271">
    <property type="entry name" value="DNA repair protein MutS, domain I"/>
    <property type="match status" value="1"/>
</dbReference>
<dbReference type="PROSITE" id="PS00486">
    <property type="entry name" value="DNA_MISMATCH_REPAIR_2"/>
    <property type="match status" value="1"/>
</dbReference>
<dbReference type="InterPro" id="IPR007696">
    <property type="entry name" value="DNA_mismatch_repair_MutS_core"/>
</dbReference>
<dbReference type="Pfam" id="PF05192">
    <property type="entry name" value="MutS_III"/>
    <property type="match status" value="1"/>
</dbReference>
<protein>
    <recommendedName>
        <fullName evidence="2 9">DNA mismatch repair protein MutS</fullName>
    </recommendedName>
</protein>
<dbReference type="Pfam" id="PF00488">
    <property type="entry name" value="MutS_V"/>
    <property type="match status" value="1"/>
</dbReference>
<evidence type="ECO:0000313" key="13">
    <source>
        <dbReference type="EMBL" id="QCI20560.1"/>
    </source>
</evidence>
<dbReference type="InterPro" id="IPR045076">
    <property type="entry name" value="MutS"/>
</dbReference>
<name>A0A4D6Y3A9_9GAMM</name>
<evidence type="ECO:0000256" key="10">
    <source>
        <dbReference type="RuleBase" id="RU003756"/>
    </source>
</evidence>
<reference evidence="13 14" key="1">
    <citation type="submission" date="2018-12" db="EMBL/GenBank/DDBJ databases">
        <authorList>
            <person name="Chong R.A."/>
        </authorList>
    </citation>
    <scope>NUCLEOTIDE SEQUENCE [LARGE SCALE GENOMIC DNA]</scope>
    <source>
        <strain evidence="13 14">Bca</strain>
    </source>
</reference>
<dbReference type="GO" id="GO:0003684">
    <property type="term" value="F:damaged DNA binding"/>
    <property type="evidence" value="ECO:0007669"/>
    <property type="project" value="UniProtKB-UniRule"/>
</dbReference>
<evidence type="ECO:0000256" key="4">
    <source>
        <dbReference type="ARBA" id="ARBA00022763"/>
    </source>
</evidence>
<reference evidence="13 14" key="2">
    <citation type="submission" date="2019-05" db="EMBL/GenBank/DDBJ databases">
        <title>Genome evolution of the obligate endosymbiont Buchnera aphidicola.</title>
        <authorList>
            <person name="Moran N.A."/>
        </authorList>
    </citation>
    <scope>NUCLEOTIDE SEQUENCE [LARGE SCALE GENOMIC DNA]</scope>
    <source>
        <strain evidence="13 14">Bca</strain>
    </source>
</reference>
<dbReference type="SUPFAM" id="SSF52540">
    <property type="entry name" value="P-loop containing nucleoside triphosphate hydrolases"/>
    <property type="match status" value="1"/>
</dbReference>
<dbReference type="InterPro" id="IPR027417">
    <property type="entry name" value="P-loop_NTPase"/>
</dbReference>
<keyword evidence="4 9" id="KW-0227">DNA damage</keyword>
<dbReference type="NCBIfam" id="TIGR01070">
    <property type="entry name" value="mutS1"/>
    <property type="match status" value="1"/>
</dbReference>
<dbReference type="GO" id="GO:0005524">
    <property type="term" value="F:ATP binding"/>
    <property type="evidence" value="ECO:0007669"/>
    <property type="project" value="UniProtKB-UniRule"/>
</dbReference>
<dbReference type="GO" id="GO:0006298">
    <property type="term" value="P:mismatch repair"/>
    <property type="evidence" value="ECO:0007669"/>
    <property type="project" value="UniProtKB-UniRule"/>
</dbReference>
<feature type="transmembrane region" description="Helical" evidence="11">
    <location>
        <begin position="631"/>
        <end position="654"/>
    </location>
</feature>
<dbReference type="RefSeq" id="WP_158359698.1">
    <property type="nucleotide sequence ID" value="NZ_CP034879.1"/>
</dbReference>
<dbReference type="SUPFAM" id="SSF53150">
    <property type="entry name" value="DNA repair protein MutS, domain II"/>
    <property type="match status" value="1"/>
</dbReference>
<evidence type="ECO:0000256" key="5">
    <source>
        <dbReference type="ARBA" id="ARBA00022840"/>
    </source>
</evidence>
<evidence type="ECO:0000259" key="12">
    <source>
        <dbReference type="PROSITE" id="PS00486"/>
    </source>
</evidence>
<keyword evidence="6 9" id="KW-0238">DNA-binding</keyword>
<dbReference type="InterPro" id="IPR016151">
    <property type="entry name" value="DNA_mismatch_repair_MutS_N"/>
</dbReference>
<organism evidence="13 14">
    <name type="scientific">Buchnera aphidicola</name>
    <name type="common">Brachycaudus cardui</name>
    <dbReference type="NCBI Taxonomy" id="557993"/>
    <lineage>
        <taxon>Bacteria</taxon>
        <taxon>Pseudomonadati</taxon>
        <taxon>Pseudomonadota</taxon>
        <taxon>Gammaproteobacteria</taxon>
        <taxon>Enterobacterales</taxon>
        <taxon>Erwiniaceae</taxon>
        <taxon>Buchnera</taxon>
    </lineage>
</organism>
<dbReference type="GO" id="GO:0030983">
    <property type="term" value="F:mismatched DNA binding"/>
    <property type="evidence" value="ECO:0007669"/>
    <property type="project" value="InterPro"/>
</dbReference>
<keyword evidence="3 9" id="KW-0547">Nucleotide-binding</keyword>
<dbReference type="InterPro" id="IPR007861">
    <property type="entry name" value="DNA_mismatch_repair_MutS_clamp"/>
</dbReference>
<dbReference type="FunFam" id="3.40.50.300:FF:000870">
    <property type="entry name" value="MutS protein homolog 4"/>
    <property type="match status" value="1"/>
</dbReference>
<dbReference type="FunFam" id="1.10.1420.10:FF:000001">
    <property type="entry name" value="DNA mismatch repair protein MutS"/>
    <property type="match status" value="1"/>
</dbReference>
<evidence type="ECO:0000256" key="6">
    <source>
        <dbReference type="ARBA" id="ARBA00023125"/>
    </source>
</evidence>
<dbReference type="Proteomes" id="UP000298594">
    <property type="component" value="Chromosome"/>
</dbReference>
<dbReference type="AlphaFoldDB" id="A0A4D6Y3A9"/>
<dbReference type="InterPro" id="IPR017261">
    <property type="entry name" value="DNA_mismatch_repair_MutS/MSH"/>
</dbReference>
<feature type="domain" description="DNA mismatch repair proteins mutS family" evidence="12">
    <location>
        <begin position="692"/>
        <end position="708"/>
    </location>
</feature>
<dbReference type="GO" id="GO:0140664">
    <property type="term" value="F:ATP-dependent DNA damage sensor activity"/>
    <property type="evidence" value="ECO:0007669"/>
    <property type="project" value="InterPro"/>
</dbReference>
<evidence type="ECO:0000256" key="11">
    <source>
        <dbReference type="SAM" id="Phobius"/>
    </source>
</evidence>
<dbReference type="GO" id="GO:0005829">
    <property type="term" value="C:cytosol"/>
    <property type="evidence" value="ECO:0007669"/>
    <property type="project" value="TreeGrafter"/>
</dbReference>
<dbReference type="Pfam" id="PF01624">
    <property type="entry name" value="MutS_I"/>
    <property type="match status" value="1"/>
</dbReference>
<comment type="similarity">
    <text evidence="1 9 10">Belongs to the DNA mismatch repair MutS family.</text>
</comment>
<dbReference type="InterPro" id="IPR007860">
    <property type="entry name" value="DNA_mmatch_repair_MutS_con_dom"/>
</dbReference>
<dbReference type="NCBIfam" id="NF003810">
    <property type="entry name" value="PRK05399.1"/>
    <property type="match status" value="1"/>
</dbReference>
<comment type="function">
    <text evidence="8 9">This protein is involved in the repair of mismatches in DNA. It is possible that it carries out the mismatch recognition step. This protein has a weak ATPase activity.</text>
</comment>
<dbReference type="SMART" id="SM00533">
    <property type="entry name" value="MUTSd"/>
    <property type="match status" value="1"/>
</dbReference>
<keyword evidence="5 9" id="KW-0067">ATP-binding</keyword>
<evidence type="ECO:0000256" key="3">
    <source>
        <dbReference type="ARBA" id="ARBA00022741"/>
    </source>
</evidence>
<dbReference type="PIRSF" id="PIRSF037677">
    <property type="entry name" value="DNA_mis_repair_Msh6"/>
    <property type="match status" value="1"/>
</dbReference>
<dbReference type="InterPro" id="IPR005748">
    <property type="entry name" value="DNA_mismatch_repair_MutS"/>
</dbReference>
<evidence type="ECO:0000256" key="1">
    <source>
        <dbReference type="ARBA" id="ARBA00006271"/>
    </source>
</evidence>
<feature type="binding site" evidence="9">
    <location>
        <begin position="618"/>
        <end position="625"/>
    </location>
    <ligand>
        <name>ATP</name>
        <dbReference type="ChEBI" id="CHEBI:30616"/>
    </ligand>
</feature>
<dbReference type="EMBL" id="CP034879">
    <property type="protein sequence ID" value="QCI20560.1"/>
    <property type="molecule type" value="Genomic_DNA"/>
</dbReference>
<evidence type="ECO:0000313" key="14">
    <source>
        <dbReference type="Proteomes" id="UP000298594"/>
    </source>
</evidence>
<dbReference type="OrthoDB" id="9802448at2"/>
<dbReference type="Gene3D" id="1.10.1420.10">
    <property type="match status" value="2"/>
</dbReference>
<dbReference type="Gene3D" id="3.40.1170.10">
    <property type="entry name" value="DNA repair protein MutS, domain I"/>
    <property type="match status" value="1"/>
</dbReference>
<keyword evidence="11" id="KW-0472">Membrane</keyword>
<proteinExistence type="inferred from homology"/>
<evidence type="ECO:0000256" key="7">
    <source>
        <dbReference type="ARBA" id="ARBA00023204"/>
    </source>
</evidence>
<dbReference type="InterPro" id="IPR007695">
    <property type="entry name" value="DNA_mismatch_repair_MutS-lik_N"/>
</dbReference>
<dbReference type="InterPro" id="IPR036678">
    <property type="entry name" value="MutS_con_dom_sf"/>
</dbReference>
<dbReference type="InterPro" id="IPR036187">
    <property type="entry name" value="DNA_mismatch_repair_MutS_sf"/>
</dbReference>
<dbReference type="SMART" id="SM00534">
    <property type="entry name" value="MUTSac"/>
    <property type="match status" value="1"/>
</dbReference>
<dbReference type="Pfam" id="PF05190">
    <property type="entry name" value="MutS_IV"/>
    <property type="match status" value="1"/>
</dbReference>
<evidence type="ECO:0000256" key="9">
    <source>
        <dbReference type="HAMAP-Rule" id="MF_00096"/>
    </source>
</evidence>
<dbReference type="FunFam" id="3.40.1170.10:FF:000001">
    <property type="entry name" value="DNA mismatch repair protein MutS"/>
    <property type="match status" value="1"/>
</dbReference>
<evidence type="ECO:0000256" key="8">
    <source>
        <dbReference type="ARBA" id="ARBA00024647"/>
    </source>
</evidence>
<accession>A0A4D6Y3A9</accession>
<sequence>MNKKINIDIHSNNHTPMIKQYLSLKSQYPNMLLFYQMGDFYELFYEDAKYISNLLKITLTKKGYSNGNIIPMAGVPCHASEYYLSKLVKLGESIVVCDQVKENFSNNKLITRKIVRVITPGTITDESFLEENEDNFIAAIWKEKNQFGYAILDISLGFFGVSRHLNISSLLSEIERTNPKEILYPEDFSDVFIIKNRKCIRKRPLVEFDLETAYKLLNLQFKTYSLNGFGIEKNDFIIRPAGCLLQYVKLMHITVLPHIQYLKNNYMEDNILMHSSTRTSLEITQNILGETKNTLSSILNKTVTSMGSRMLNRWLHSPLKDFKIVRNRHESVKILQLFYKELQPILRQVNDLERIYTRLALRTALPHDFIRMRATLQILPKIHVILKKIKLKHIQNISLSIGYFNEIVIFLNKAISINPSRFIRDGGVISDNYNIHLDELRNIKINSTKFIKKFEKEEKNKLMIESLKIRFNNIIGYYIQVHKRHIHLIPKHYIRIQTLKNTERYSIPLLKEYEEKVSNAEIQALFLEKKLYEEIFDIIVPYLDKLKASALALSELDVLVNLSERSVSLNYVCPIMTKKYGISLLDSRHPVIECFLKTPFISNSVVLSKKQRMIVITGPNMGGKSTYMRQIALIVIMAWIGSFVPAKFASIGIIDKIFTRIGSGDDLSNGYSTFMMEMTDMSNILHNATCNSLVLIDELGRGTSTNEGLALAWSCSQYLINKIKSMTLLSTHFVELTKISLINKFVKNFHFTAVESHSHIAFLYKIKNGISKKSYGISVASLSGLPNIVIQHAKEKLIDLEENM</sequence>
<dbReference type="PANTHER" id="PTHR11361:SF34">
    <property type="entry name" value="DNA MISMATCH REPAIR PROTEIN MSH1, MITOCHONDRIAL"/>
    <property type="match status" value="1"/>
</dbReference>
<evidence type="ECO:0000256" key="2">
    <source>
        <dbReference type="ARBA" id="ARBA00021982"/>
    </source>
</evidence>
<dbReference type="Pfam" id="PF05188">
    <property type="entry name" value="MutS_II"/>
    <property type="match status" value="1"/>
</dbReference>
<gene>
    <name evidence="9 13" type="primary">mutS</name>
    <name evidence="13" type="ORF">D9V67_02205</name>
</gene>
<keyword evidence="11" id="KW-1133">Transmembrane helix</keyword>
<dbReference type="SUPFAM" id="SSF48334">
    <property type="entry name" value="DNA repair protein MutS, domain III"/>
    <property type="match status" value="1"/>
</dbReference>